<evidence type="ECO:0000313" key="3">
    <source>
        <dbReference type="Proteomes" id="UP000234323"/>
    </source>
</evidence>
<dbReference type="EMBL" id="LLXI01004678">
    <property type="protein sequence ID" value="PKY60871.1"/>
    <property type="molecule type" value="Genomic_DNA"/>
</dbReference>
<dbReference type="VEuPathDB" id="FungiDB:FUN_004214"/>
<dbReference type="InterPro" id="IPR035992">
    <property type="entry name" value="Ricin_B-like_lectins"/>
</dbReference>
<feature type="compositionally biased region" description="Low complexity" evidence="1">
    <location>
        <begin position="414"/>
        <end position="430"/>
    </location>
</feature>
<evidence type="ECO:0000313" key="2">
    <source>
        <dbReference type="EMBL" id="PKY60871.1"/>
    </source>
</evidence>
<accession>A0A2I1HPR1</accession>
<reference evidence="2 3" key="1">
    <citation type="submission" date="2015-10" db="EMBL/GenBank/DDBJ databases">
        <title>Genome analyses suggest a sexual origin of heterokaryosis in a supposedly ancient asexual fungus.</title>
        <authorList>
            <person name="Ropars J."/>
            <person name="Sedzielewska K."/>
            <person name="Noel J."/>
            <person name="Charron P."/>
            <person name="Farinelli L."/>
            <person name="Marton T."/>
            <person name="Kruger M."/>
            <person name="Pelin A."/>
            <person name="Brachmann A."/>
            <person name="Corradi N."/>
        </authorList>
    </citation>
    <scope>NUCLEOTIDE SEQUENCE [LARGE SCALE GENOMIC DNA]</scope>
    <source>
        <strain evidence="2 3">A4</strain>
    </source>
</reference>
<feature type="region of interest" description="Disordered" evidence="1">
    <location>
        <begin position="411"/>
        <end position="430"/>
    </location>
</feature>
<proteinExistence type="predicted"/>
<sequence>MAKLGSAQLVLPKQDIVLQYVLMILNPDTGVFLFFTISTCSSLIPNNRVITNDAKDYDLIEGITYNIVHFMSENNLVSSGDHVTVAPSDDNNPYQHWSLQKVEGSGTNLDNNGKGVYVGVDRGSANPYQHWIFIKIKNYTYNIANVRNVSRSLDGSIDSNGKMVYISISDKNNPYQQWLFEPINYKLTTVIMDYDFDLNYDNNKQNRKKQINLLSGNGKIVNPSNVTIKQMFDVEETKSNSFTLEIRSSESFKIGAHIDMHFEIGASVYEGLQLKAGISGGIEGEIKSTVEERNKGTVTDKVSYHIKQVVIVPPYTSVQVTAIVDKVNIVAPFNAKIQITCEADRLSKSGKVVKMAVVDSNVIKYYFQRENAGSLIIDGDSFYINTNGTLKIDGYGFDSEIRTKNLETFQQKGTPLSPLSPSNKSESTSESSPKNLVLLYQVILTLFQIIMLLQN</sequence>
<evidence type="ECO:0000256" key="1">
    <source>
        <dbReference type="SAM" id="MobiDB-lite"/>
    </source>
</evidence>
<name>A0A2I1HPR1_9GLOM</name>
<organism evidence="2 3">
    <name type="scientific">Rhizophagus irregularis</name>
    <dbReference type="NCBI Taxonomy" id="588596"/>
    <lineage>
        <taxon>Eukaryota</taxon>
        <taxon>Fungi</taxon>
        <taxon>Fungi incertae sedis</taxon>
        <taxon>Mucoromycota</taxon>
        <taxon>Glomeromycotina</taxon>
        <taxon>Glomeromycetes</taxon>
        <taxon>Glomerales</taxon>
        <taxon>Glomeraceae</taxon>
        <taxon>Rhizophagus</taxon>
    </lineage>
</organism>
<evidence type="ECO:0008006" key="4">
    <source>
        <dbReference type="Google" id="ProtNLM"/>
    </source>
</evidence>
<dbReference type="CDD" id="cd00161">
    <property type="entry name" value="beta-trefoil_Ricin-like"/>
    <property type="match status" value="1"/>
</dbReference>
<gene>
    <name evidence="2" type="ORF">RhiirA4_520178</name>
</gene>
<dbReference type="AlphaFoldDB" id="A0A2I1HPR1"/>
<dbReference type="Proteomes" id="UP000234323">
    <property type="component" value="Unassembled WGS sequence"/>
</dbReference>
<dbReference type="SUPFAM" id="SSF56973">
    <property type="entry name" value="Aerolisin/ETX pore-forming domain"/>
    <property type="match status" value="1"/>
</dbReference>
<keyword evidence="3" id="KW-1185">Reference proteome</keyword>
<protein>
    <recommendedName>
        <fullName evidence="4">Ricin B lectin domain-containing protein</fullName>
    </recommendedName>
</protein>
<dbReference type="Gene3D" id="2.170.15.10">
    <property type="entry name" value="Proaerolysin, chain A, domain 3"/>
    <property type="match status" value="1"/>
</dbReference>
<comment type="caution">
    <text evidence="2">The sequence shown here is derived from an EMBL/GenBank/DDBJ whole genome shotgun (WGS) entry which is preliminary data.</text>
</comment>
<dbReference type="Gene3D" id="2.80.10.50">
    <property type="match status" value="1"/>
</dbReference>
<dbReference type="VEuPathDB" id="FungiDB:RhiirFUN_006378"/>
<dbReference type="VEuPathDB" id="FungiDB:RhiirA1_387998"/>
<dbReference type="SUPFAM" id="SSF50370">
    <property type="entry name" value="Ricin B-like lectins"/>
    <property type="match status" value="1"/>
</dbReference>